<name>A0AA41Q918_9ACTN</name>
<evidence type="ECO:0000256" key="3">
    <source>
        <dbReference type="ARBA" id="ARBA00023163"/>
    </source>
</evidence>
<dbReference type="PANTHER" id="PTHR30055">
    <property type="entry name" value="HTH-TYPE TRANSCRIPTIONAL REGULATOR RUTR"/>
    <property type="match status" value="1"/>
</dbReference>
<keyword evidence="3" id="KW-0804">Transcription</keyword>
<accession>A0AA41Q918</accession>
<dbReference type="PROSITE" id="PS50977">
    <property type="entry name" value="HTH_TETR_2"/>
    <property type="match status" value="1"/>
</dbReference>
<proteinExistence type="predicted"/>
<dbReference type="Gene3D" id="1.10.357.10">
    <property type="entry name" value="Tetracycline Repressor, domain 2"/>
    <property type="match status" value="1"/>
</dbReference>
<keyword evidence="1" id="KW-0805">Transcription regulation</keyword>
<sequence length="199" mass="21474">MAPRVTPDQRRRADAERNLAAIIKAGRECFGRNPSASMTEIAQAAGVGRVTLYGHFSSREELLEAVLHDTLTHAQQAFDAAEPQSGTAADALSRLVRASWQVLDGCLGLRAAAVLTFGESGVRRRHEVMLGRVDALIGRGQDEGDFRTDLPRDWLVATTYGLIHLAADEVAARRLARDDAGRTIEATVRAALAIPHGRG</sequence>
<dbReference type="GO" id="GO:0003700">
    <property type="term" value="F:DNA-binding transcription factor activity"/>
    <property type="evidence" value="ECO:0007669"/>
    <property type="project" value="TreeGrafter"/>
</dbReference>
<reference evidence="6" key="1">
    <citation type="submission" date="2022-01" db="EMBL/GenBank/DDBJ databases">
        <title>Genome-Based Taxonomic Classification of the Phylum Actinobacteria.</title>
        <authorList>
            <person name="Gao Y."/>
        </authorList>
    </citation>
    <scope>NUCLEOTIDE SEQUENCE</scope>
    <source>
        <strain evidence="6">KLBMP 8922</strain>
    </source>
</reference>
<evidence type="ECO:0000313" key="6">
    <source>
        <dbReference type="EMBL" id="MCF2533150.1"/>
    </source>
</evidence>
<keyword evidence="7" id="KW-1185">Reference proteome</keyword>
<comment type="caution">
    <text evidence="6">The sequence shown here is derived from an EMBL/GenBank/DDBJ whole genome shotgun (WGS) entry which is preliminary data.</text>
</comment>
<dbReference type="Pfam" id="PF00440">
    <property type="entry name" value="TetR_N"/>
    <property type="match status" value="1"/>
</dbReference>
<dbReference type="Proteomes" id="UP001165378">
    <property type="component" value="Unassembled WGS sequence"/>
</dbReference>
<dbReference type="SUPFAM" id="SSF46689">
    <property type="entry name" value="Homeodomain-like"/>
    <property type="match status" value="1"/>
</dbReference>
<dbReference type="InterPro" id="IPR001647">
    <property type="entry name" value="HTH_TetR"/>
</dbReference>
<organism evidence="6 7">
    <name type="scientific">Yinghuangia soli</name>
    <dbReference type="NCBI Taxonomy" id="2908204"/>
    <lineage>
        <taxon>Bacteria</taxon>
        <taxon>Bacillati</taxon>
        <taxon>Actinomycetota</taxon>
        <taxon>Actinomycetes</taxon>
        <taxon>Kitasatosporales</taxon>
        <taxon>Streptomycetaceae</taxon>
        <taxon>Yinghuangia</taxon>
    </lineage>
</organism>
<dbReference type="PANTHER" id="PTHR30055:SF234">
    <property type="entry name" value="HTH-TYPE TRANSCRIPTIONAL REGULATOR BETI"/>
    <property type="match status" value="1"/>
</dbReference>
<dbReference type="SUPFAM" id="SSF48498">
    <property type="entry name" value="Tetracyclin repressor-like, C-terminal domain"/>
    <property type="match status" value="1"/>
</dbReference>
<dbReference type="GO" id="GO:0000976">
    <property type="term" value="F:transcription cis-regulatory region binding"/>
    <property type="evidence" value="ECO:0007669"/>
    <property type="project" value="TreeGrafter"/>
</dbReference>
<keyword evidence="2 4" id="KW-0238">DNA-binding</keyword>
<dbReference type="InterPro" id="IPR050109">
    <property type="entry name" value="HTH-type_TetR-like_transc_reg"/>
</dbReference>
<dbReference type="AlphaFoldDB" id="A0AA41Q918"/>
<evidence type="ECO:0000259" key="5">
    <source>
        <dbReference type="PROSITE" id="PS50977"/>
    </source>
</evidence>
<dbReference type="InterPro" id="IPR036271">
    <property type="entry name" value="Tet_transcr_reg_TetR-rel_C_sf"/>
</dbReference>
<evidence type="ECO:0000256" key="1">
    <source>
        <dbReference type="ARBA" id="ARBA00023015"/>
    </source>
</evidence>
<evidence type="ECO:0000256" key="2">
    <source>
        <dbReference type="ARBA" id="ARBA00023125"/>
    </source>
</evidence>
<dbReference type="RefSeq" id="WP_235057925.1">
    <property type="nucleotide sequence ID" value="NZ_JAKFHA010000044.1"/>
</dbReference>
<dbReference type="EMBL" id="JAKFHA010000044">
    <property type="protein sequence ID" value="MCF2533150.1"/>
    <property type="molecule type" value="Genomic_DNA"/>
</dbReference>
<protein>
    <submittedName>
        <fullName evidence="6">TetR/AcrR family transcriptional regulator</fullName>
    </submittedName>
</protein>
<evidence type="ECO:0000313" key="7">
    <source>
        <dbReference type="Proteomes" id="UP001165378"/>
    </source>
</evidence>
<dbReference type="InterPro" id="IPR009057">
    <property type="entry name" value="Homeodomain-like_sf"/>
</dbReference>
<gene>
    <name evidence="6" type="ORF">LZ495_38860</name>
</gene>
<feature type="domain" description="HTH tetR-type" evidence="5">
    <location>
        <begin position="16"/>
        <end position="74"/>
    </location>
</feature>
<feature type="DNA-binding region" description="H-T-H motif" evidence="4">
    <location>
        <begin position="37"/>
        <end position="56"/>
    </location>
</feature>
<evidence type="ECO:0000256" key="4">
    <source>
        <dbReference type="PROSITE-ProRule" id="PRU00335"/>
    </source>
</evidence>